<dbReference type="PROSITE" id="PS50234">
    <property type="entry name" value="VWFA"/>
    <property type="match status" value="1"/>
</dbReference>
<dbReference type="PANTHER" id="PTHR24020:SF20">
    <property type="entry name" value="PH DOMAIN-CONTAINING PROTEIN"/>
    <property type="match status" value="1"/>
</dbReference>
<feature type="compositionally biased region" description="Acidic residues" evidence="1">
    <location>
        <begin position="329"/>
        <end position="340"/>
    </location>
</feature>
<dbReference type="AlphaFoldDB" id="A0A183BPV4"/>
<evidence type="ECO:0000313" key="4">
    <source>
        <dbReference type="WBParaSite" id="GPLIN_000264000"/>
    </source>
</evidence>
<protein>
    <submittedName>
        <fullName evidence="4">VWFA domain-containing protein</fullName>
    </submittedName>
</protein>
<evidence type="ECO:0000259" key="2">
    <source>
        <dbReference type="PROSITE" id="PS50234"/>
    </source>
</evidence>
<dbReference type="InterPro" id="IPR050525">
    <property type="entry name" value="ECM_Assembly_Org"/>
</dbReference>
<feature type="region of interest" description="Disordered" evidence="1">
    <location>
        <begin position="30"/>
        <end position="138"/>
    </location>
</feature>
<dbReference type="PRINTS" id="PR00453">
    <property type="entry name" value="VWFADOMAIN"/>
</dbReference>
<reference evidence="4" key="3">
    <citation type="submission" date="2016-06" db="UniProtKB">
        <authorList>
            <consortium name="WormBaseParasite"/>
        </authorList>
    </citation>
    <scope>IDENTIFICATION</scope>
</reference>
<feature type="compositionally biased region" description="Polar residues" evidence="1">
    <location>
        <begin position="71"/>
        <end position="82"/>
    </location>
</feature>
<evidence type="ECO:0000313" key="3">
    <source>
        <dbReference type="Proteomes" id="UP000050741"/>
    </source>
</evidence>
<dbReference type="Pfam" id="PF00092">
    <property type="entry name" value="VWA"/>
    <property type="match status" value="1"/>
</dbReference>
<accession>A0A183BPV4</accession>
<keyword evidence="3" id="KW-1185">Reference proteome</keyword>
<proteinExistence type="predicted"/>
<dbReference type="SMART" id="SM00327">
    <property type="entry name" value="VWA"/>
    <property type="match status" value="1"/>
</dbReference>
<sequence>MFSDNLRGRPPRQKKFSLLSEPIQHEQASLLFSSSSKSKSEETVRRHISLISTENDGKTGGGQPKGFVSTMKRNSLNATKTVRNSKECDENGDEDAANVGETETKAVEKAEPKRRRKVESKKPRPERSFREEAEEGALPPPPMDVVLLLDGSSSITGTVFKGQMLPFCREFAKQMGVTRSGNHLALVQFSGYCRTEFGLTGYFNPERLEEAISIVRYMNGGTRLGQALDYTLKRVMNASRKGPPITANKAVVVVTDGASEDDVASPAKALRNDNVQIVVVGVGSGIVQEQLELVADGPANVYTVEDFAQLNKALVGRLKAKICEKVVEEKEEEEEEEEEDKKEQIHAPPAAPMDAKGTQTSKKPKDETTSKSVFSEESTFREF</sequence>
<feature type="domain" description="VWFA" evidence="2">
    <location>
        <begin position="144"/>
        <end position="318"/>
    </location>
</feature>
<dbReference type="PANTHER" id="PTHR24020">
    <property type="entry name" value="COLLAGEN ALPHA"/>
    <property type="match status" value="1"/>
</dbReference>
<feature type="compositionally biased region" description="Basic and acidic residues" evidence="1">
    <location>
        <begin position="120"/>
        <end position="131"/>
    </location>
</feature>
<dbReference type="Gene3D" id="3.40.50.410">
    <property type="entry name" value="von Willebrand factor, type A domain"/>
    <property type="match status" value="1"/>
</dbReference>
<evidence type="ECO:0000256" key="1">
    <source>
        <dbReference type="SAM" id="MobiDB-lite"/>
    </source>
</evidence>
<organism evidence="3 4">
    <name type="scientific">Globodera pallida</name>
    <name type="common">Potato cyst nematode worm</name>
    <name type="synonym">Heterodera pallida</name>
    <dbReference type="NCBI Taxonomy" id="36090"/>
    <lineage>
        <taxon>Eukaryota</taxon>
        <taxon>Metazoa</taxon>
        <taxon>Ecdysozoa</taxon>
        <taxon>Nematoda</taxon>
        <taxon>Chromadorea</taxon>
        <taxon>Rhabditida</taxon>
        <taxon>Tylenchina</taxon>
        <taxon>Tylenchomorpha</taxon>
        <taxon>Tylenchoidea</taxon>
        <taxon>Heteroderidae</taxon>
        <taxon>Heteroderinae</taxon>
        <taxon>Globodera</taxon>
    </lineage>
</organism>
<name>A0A183BPV4_GLOPA</name>
<dbReference type="Proteomes" id="UP000050741">
    <property type="component" value="Unassembled WGS sequence"/>
</dbReference>
<dbReference type="WBParaSite" id="GPLIN_000264000">
    <property type="protein sequence ID" value="GPLIN_000264000"/>
    <property type="gene ID" value="GPLIN_000264000"/>
</dbReference>
<dbReference type="InterPro" id="IPR002035">
    <property type="entry name" value="VWF_A"/>
</dbReference>
<reference evidence="3" key="1">
    <citation type="submission" date="2013-12" db="EMBL/GenBank/DDBJ databases">
        <authorList>
            <person name="Aslett M."/>
        </authorList>
    </citation>
    <scope>NUCLEOTIDE SEQUENCE [LARGE SCALE GENOMIC DNA]</scope>
    <source>
        <strain evidence="3">Lindley</strain>
    </source>
</reference>
<dbReference type="InterPro" id="IPR036465">
    <property type="entry name" value="vWFA_dom_sf"/>
</dbReference>
<dbReference type="SUPFAM" id="SSF53300">
    <property type="entry name" value="vWA-like"/>
    <property type="match status" value="1"/>
</dbReference>
<reference evidence="3" key="2">
    <citation type="submission" date="2014-05" db="EMBL/GenBank/DDBJ databases">
        <title>The genome and life-stage specific transcriptomes of Globodera pallida elucidate key aspects of plant parasitism by a cyst nematode.</title>
        <authorList>
            <person name="Cotton J.A."/>
            <person name="Lilley C.J."/>
            <person name="Jones L.M."/>
            <person name="Kikuchi T."/>
            <person name="Reid A.J."/>
            <person name="Thorpe P."/>
            <person name="Tsai I.J."/>
            <person name="Beasley H."/>
            <person name="Blok V."/>
            <person name="Cock P.J.A."/>
            <person name="Van den Akker S.E."/>
            <person name="Holroyd N."/>
            <person name="Hunt M."/>
            <person name="Mantelin S."/>
            <person name="Naghra H."/>
            <person name="Pain A."/>
            <person name="Palomares-Rius J.E."/>
            <person name="Zarowiecki M."/>
            <person name="Berriman M."/>
            <person name="Jones J.T."/>
            <person name="Urwin P.E."/>
        </authorList>
    </citation>
    <scope>NUCLEOTIDE SEQUENCE [LARGE SCALE GENOMIC DNA]</scope>
    <source>
        <strain evidence="3">Lindley</strain>
    </source>
</reference>
<feature type="region of interest" description="Disordered" evidence="1">
    <location>
        <begin position="328"/>
        <end position="383"/>
    </location>
</feature>
<feature type="compositionally biased region" description="Basic and acidic residues" evidence="1">
    <location>
        <begin position="102"/>
        <end position="111"/>
    </location>
</feature>